<organism evidence="3 4">
    <name type="scientific">Rangifer tarandus platyrhynchus</name>
    <name type="common">Svalbard reindeer</name>
    <dbReference type="NCBI Taxonomy" id="3082113"/>
    <lineage>
        <taxon>Eukaryota</taxon>
        <taxon>Metazoa</taxon>
        <taxon>Chordata</taxon>
        <taxon>Craniata</taxon>
        <taxon>Vertebrata</taxon>
        <taxon>Euteleostomi</taxon>
        <taxon>Mammalia</taxon>
        <taxon>Eutheria</taxon>
        <taxon>Laurasiatheria</taxon>
        <taxon>Artiodactyla</taxon>
        <taxon>Ruminantia</taxon>
        <taxon>Pecora</taxon>
        <taxon>Cervidae</taxon>
        <taxon>Odocoileinae</taxon>
        <taxon>Rangifer</taxon>
    </lineage>
</organism>
<evidence type="ECO:0000313" key="3">
    <source>
        <dbReference type="EMBL" id="CAI9150520.1"/>
    </source>
</evidence>
<dbReference type="Gene3D" id="1.10.10.1210">
    <property type="entry name" value="MAGE homology domain, winged helix WH2 motif"/>
    <property type="match status" value="1"/>
</dbReference>
<reference evidence="3" key="1">
    <citation type="submission" date="2023-04" db="EMBL/GenBank/DDBJ databases">
        <authorList>
            <consortium name="ELIXIR-Norway"/>
        </authorList>
    </citation>
    <scope>NUCLEOTIDE SEQUENCE [LARGE SCALE GENOMIC DNA]</scope>
</reference>
<feature type="non-terminal residue" evidence="3">
    <location>
        <position position="214"/>
    </location>
</feature>
<dbReference type="Proteomes" id="UP001176941">
    <property type="component" value="Unassembled WGS sequence"/>
</dbReference>
<dbReference type="PANTHER" id="PTHR11736">
    <property type="entry name" value="MELANOMA-ASSOCIATED ANTIGEN MAGE ANTIGEN"/>
    <property type="match status" value="1"/>
</dbReference>
<protein>
    <recommendedName>
        <fullName evidence="2">MAGE domain-containing protein</fullName>
    </recommendedName>
</protein>
<proteinExistence type="predicted"/>
<dbReference type="InterPro" id="IPR037445">
    <property type="entry name" value="MAGE"/>
</dbReference>
<gene>
    <name evidence="3" type="ORF">MRATA1EN1_LOCUS32138</name>
</gene>
<dbReference type="PANTHER" id="PTHR11736:SF81">
    <property type="entry name" value="MAGE DOMAIN-CONTAINING PROTEIN"/>
    <property type="match status" value="1"/>
</dbReference>
<evidence type="ECO:0000259" key="2">
    <source>
        <dbReference type="PROSITE" id="PS50838"/>
    </source>
</evidence>
<feature type="compositionally biased region" description="Basic and acidic residues" evidence="1">
    <location>
        <begin position="55"/>
        <end position="78"/>
    </location>
</feature>
<dbReference type="PROSITE" id="PS50838">
    <property type="entry name" value="MAGE"/>
    <property type="match status" value="1"/>
</dbReference>
<sequence>PSPPVSTEGPSAMPQSTSQGAPLFPLTGAPGTQRALSVPSLPLPPIMAATPWSQSKDEASRSQDEEEPSTWRDQEGAKSMHPDPLHLLVVELVGFLFHKYCTKDPTTKDEILNMVLREDGHHFPEAIHQASECLQLVFSMDVREVDHPKHIFVLVPTLGLTCNGMVSDGHSMPKASNLVVVLGMILLEGNCAHEEEIWETLNDMGIYVKREHYI</sequence>
<dbReference type="InterPro" id="IPR041899">
    <property type="entry name" value="MAGE_WH2"/>
</dbReference>
<evidence type="ECO:0000313" key="4">
    <source>
        <dbReference type="Proteomes" id="UP001176941"/>
    </source>
</evidence>
<accession>A0ABN8XM42</accession>
<comment type="caution">
    <text evidence="3">The sequence shown here is derived from an EMBL/GenBank/DDBJ whole genome shotgun (WGS) entry which is preliminary data.</text>
</comment>
<feature type="domain" description="MAGE" evidence="2">
    <location>
        <begin position="85"/>
        <end position="214"/>
    </location>
</feature>
<dbReference type="Gene3D" id="1.10.10.1200">
    <property type="entry name" value="MAGE homology domain, winged helix WH1 motif"/>
    <property type="match status" value="1"/>
</dbReference>
<keyword evidence="4" id="KW-1185">Reference proteome</keyword>
<name>A0ABN8XM42_RANTA</name>
<dbReference type="SMART" id="SM01373">
    <property type="entry name" value="MAGE"/>
    <property type="match status" value="1"/>
</dbReference>
<dbReference type="EMBL" id="CATKSN020000909">
    <property type="protein sequence ID" value="CAI9150520.1"/>
    <property type="molecule type" value="Genomic_DNA"/>
</dbReference>
<feature type="non-terminal residue" evidence="3">
    <location>
        <position position="1"/>
    </location>
</feature>
<dbReference type="InterPro" id="IPR002190">
    <property type="entry name" value="MHD_dom"/>
</dbReference>
<evidence type="ECO:0000256" key="1">
    <source>
        <dbReference type="SAM" id="MobiDB-lite"/>
    </source>
</evidence>
<dbReference type="InterPro" id="IPR041898">
    <property type="entry name" value="MAGE_WH1"/>
</dbReference>
<feature type="region of interest" description="Disordered" evidence="1">
    <location>
        <begin position="1"/>
        <end position="78"/>
    </location>
</feature>